<comment type="caution">
    <text evidence="2">The sequence shown here is derived from an EMBL/GenBank/DDBJ whole genome shotgun (WGS) entry which is preliminary data.</text>
</comment>
<feature type="chain" id="PRO_5032312542" description="DUF2059 domain-containing protein" evidence="1">
    <location>
        <begin position="23"/>
        <end position="277"/>
    </location>
</feature>
<gene>
    <name evidence="2" type="ORF">HKD42_12005</name>
</gene>
<evidence type="ECO:0000256" key="1">
    <source>
        <dbReference type="SAM" id="SignalP"/>
    </source>
</evidence>
<evidence type="ECO:0008006" key="4">
    <source>
        <dbReference type="Google" id="ProtNLM"/>
    </source>
</evidence>
<feature type="signal peptide" evidence="1">
    <location>
        <begin position="1"/>
        <end position="22"/>
    </location>
</feature>
<proteinExistence type="predicted"/>
<reference evidence="2 3" key="1">
    <citation type="submission" date="2020-04" db="EMBL/GenBank/DDBJ databases">
        <authorList>
            <person name="Liu A."/>
        </authorList>
    </citation>
    <scope>NUCLEOTIDE SEQUENCE [LARGE SCALE GENOMIC DNA]</scope>
    <source>
        <strain evidence="2 3">RZ02</strain>
    </source>
</reference>
<accession>A0A848QRR4</accession>
<protein>
    <recommendedName>
        <fullName evidence="4">DUF2059 domain-containing protein</fullName>
    </recommendedName>
</protein>
<evidence type="ECO:0000313" key="3">
    <source>
        <dbReference type="Proteomes" id="UP000561181"/>
    </source>
</evidence>
<sequence length="277" mass="30575">MMKRFAASVAAVTLLLNAPAAAQTEAESEEAAEVIALLGDMFEADPLTAEQERRLPLALVTVDQIFPEGTYRKLMEETMQPMFDNMFGKMGEWPVATFAQIGGVPEDQVAGLGDTTLQEITEIVDPAFQERTRLTGQAAVEMITNLVDRIEPSYRAGLARAYAVRFNEAQLTELNAFFETPTGSYYAGQSMLIYADPQVMSAMNEMMPAMMEMMPTMMAEMEQRTAALPPQKTYDDLTAEERSRLSELLGVSEEDLEYNMGSSYGILDGAAEDTYGE</sequence>
<dbReference type="RefSeq" id="WP_170013647.1">
    <property type="nucleotide sequence ID" value="NZ_JABCRE010000003.1"/>
</dbReference>
<dbReference type="Proteomes" id="UP000561181">
    <property type="component" value="Unassembled WGS sequence"/>
</dbReference>
<evidence type="ECO:0000313" key="2">
    <source>
        <dbReference type="EMBL" id="NMW32785.1"/>
    </source>
</evidence>
<name>A0A848QRR4_9SPHN</name>
<keyword evidence="1" id="KW-0732">Signal</keyword>
<dbReference type="AlphaFoldDB" id="A0A848QRR4"/>
<keyword evidence="3" id="KW-1185">Reference proteome</keyword>
<dbReference type="EMBL" id="JABCRE010000003">
    <property type="protein sequence ID" value="NMW32785.1"/>
    <property type="molecule type" value="Genomic_DNA"/>
</dbReference>
<organism evidence="2 3">
    <name type="scientific">Pontixanthobacter rizhaonensis</name>
    <dbReference type="NCBI Taxonomy" id="2730337"/>
    <lineage>
        <taxon>Bacteria</taxon>
        <taxon>Pseudomonadati</taxon>
        <taxon>Pseudomonadota</taxon>
        <taxon>Alphaproteobacteria</taxon>
        <taxon>Sphingomonadales</taxon>
        <taxon>Erythrobacteraceae</taxon>
        <taxon>Pontixanthobacter</taxon>
    </lineage>
</organism>